<keyword evidence="3" id="KW-1185">Reference proteome</keyword>
<gene>
    <name evidence="2" type="ORF">FYJ85_06550</name>
</gene>
<protein>
    <submittedName>
        <fullName evidence="2">Uncharacterized protein</fullName>
    </submittedName>
</protein>
<dbReference type="Proteomes" id="UP000435649">
    <property type="component" value="Unassembled WGS sequence"/>
</dbReference>
<feature type="transmembrane region" description="Helical" evidence="1">
    <location>
        <begin position="57"/>
        <end position="75"/>
    </location>
</feature>
<dbReference type="AlphaFoldDB" id="A0A844G0M8"/>
<keyword evidence="1" id="KW-0472">Membrane</keyword>
<keyword evidence="1" id="KW-1133">Transmembrane helix</keyword>
<comment type="caution">
    <text evidence="2">The sequence shown here is derived from an EMBL/GenBank/DDBJ whole genome shotgun (WGS) entry which is preliminary data.</text>
</comment>
<evidence type="ECO:0000313" key="2">
    <source>
        <dbReference type="EMBL" id="MST96703.1"/>
    </source>
</evidence>
<feature type="transmembrane region" description="Helical" evidence="1">
    <location>
        <begin position="317"/>
        <end position="340"/>
    </location>
</feature>
<dbReference type="RefSeq" id="WP_154417428.1">
    <property type="nucleotide sequence ID" value="NZ_VUNS01000005.1"/>
</dbReference>
<proteinExistence type="predicted"/>
<feature type="transmembrane region" description="Helical" evidence="1">
    <location>
        <begin position="150"/>
        <end position="168"/>
    </location>
</feature>
<sequence length="395" mass="45075">MHDSYDIADLCRELEAKRKAVAVRTGVFTLFLGGAYILIGCFVWEQMAAPWPPERPAIAYLVVLAAWPFLLAAGFDKINLRLLTRWPRCPVCRKKLVFFQPVSRRCPECHNVIVYDRRKLLPGYTLPPEAMRIRNPNQPGISIGLEVGQLLLMVIVCIPALVVGFFLFPEDGGMDVESPRLAACFVMALGVFVILYRFIGVVGVEKLLELAAWLDRKCDRLNRKLNKNYRSMIPDPAHHCPHCHREPDHRLAAVTGNCSACGAPLLETAPEPDTPEMMDWRNLHRYGKIQRIGLSFMLGVLLSFLILQIIFQNDRRYWAAGGILFPGILLFWWTVVLWSLRRKWQLNFRCPGCRYQNGPSNNVSAWRFLLQTGHCCRCRRKLVRDGESGKGDDRA</sequence>
<feature type="transmembrane region" description="Helical" evidence="1">
    <location>
        <begin position="180"/>
        <end position="199"/>
    </location>
</feature>
<organism evidence="2 3">
    <name type="scientific">Victivallis lenta</name>
    <dbReference type="NCBI Taxonomy" id="2606640"/>
    <lineage>
        <taxon>Bacteria</taxon>
        <taxon>Pseudomonadati</taxon>
        <taxon>Lentisphaerota</taxon>
        <taxon>Lentisphaeria</taxon>
        <taxon>Victivallales</taxon>
        <taxon>Victivallaceae</taxon>
        <taxon>Victivallis</taxon>
    </lineage>
</organism>
<accession>A0A844G0M8</accession>
<reference evidence="2 3" key="1">
    <citation type="submission" date="2019-08" db="EMBL/GenBank/DDBJ databases">
        <title>In-depth cultivation of the pig gut microbiome towards novel bacterial diversity and tailored functional studies.</title>
        <authorList>
            <person name="Wylensek D."/>
            <person name="Hitch T.C.A."/>
            <person name="Clavel T."/>
        </authorList>
    </citation>
    <scope>NUCLEOTIDE SEQUENCE [LARGE SCALE GENOMIC DNA]</scope>
    <source>
        <strain evidence="2 3">BBE-744-WT-12</strain>
    </source>
</reference>
<feature type="transmembrane region" description="Helical" evidence="1">
    <location>
        <begin position="21"/>
        <end position="45"/>
    </location>
</feature>
<keyword evidence="1" id="KW-0812">Transmembrane</keyword>
<feature type="transmembrane region" description="Helical" evidence="1">
    <location>
        <begin position="292"/>
        <end position="311"/>
    </location>
</feature>
<name>A0A844G0M8_9BACT</name>
<dbReference type="EMBL" id="VUNS01000005">
    <property type="protein sequence ID" value="MST96703.1"/>
    <property type="molecule type" value="Genomic_DNA"/>
</dbReference>
<evidence type="ECO:0000313" key="3">
    <source>
        <dbReference type="Proteomes" id="UP000435649"/>
    </source>
</evidence>
<evidence type="ECO:0000256" key="1">
    <source>
        <dbReference type="SAM" id="Phobius"/>
    </source>
</evidence>